<dbReference type="Proteomes" id="UP001597216">
    <property type="component" value="Unassembled WGS sequence"/>
</dbReference>
<dbReference type="RefSeq" id="WP_377354925.1">
    <property type="nucleotide sequence ID" value="NZ_JBHTLQ010000117.1"/>
</dbReference>
<organism evidence="2 3">
    <name type="scientific">Phenylobacterium conjunctum</name>
    <dbReference type="NCBI Taxonomy" id="1298959"/>
    <lineage>
        <taxon>Bacteria</taxon>
        <taxon>Pseudomonadati</taxon>
        <taxon>Pseudomonadota</taxon>
        <taxon>Alphaproteobacteria</taxon>
        <taxon>Caulobacterales</taxon>
        <taxon>Caulobacteraceae</taxon>
        <taxon>Phenylobacterium</taxon>
    </lineage>
</organism>
<dbReference type="EMBL" id="JBHTLQ010000117">
    <property type="protein sequence ID" value="MFD1193037.1"/>
    <property type="molecule type" value="Genomic_DNA"/>
</dbReference>
<feature type="region of interest" description="Disordered" evidence="1">
    <location>
        <begin position="1"/>
        <end position="53"/>
    </location>
</feature>
<evidence type="ECO:0000313" key="2">
    <source>
        <dbReference type="EMBL" id="MFD1193037.1"/>
    </source>
</evidence>
<comment type="caution">
    <text evidence="2">The sequence shown here is derived from an EMBL/GenBank/DDBJ whole genome shotgun (WGS) entry which is preliminary data.</text>
</comment>
<gene>
    <name evidence="2" type="ORF">ACFQ27_20820</name>
</gene>
<protein>
    <submittedName>
        <fullName evidence="2">Uncharacterized protein</fullName>
    </submittedName>
</protein>
<evidence type="ECO:0000313" key="3">
    <source>
        <dbReference type="Proteomes" id="UP001597216"/>
    </source>
</evidence>
<sequence>SRPTAPAVPPAPATPAEDPNGPLTPPNPGEPGGLPDDRTPLDESPFTPQSAQGAGTVTETYFALLHEGRFDEAYKLWGGAGEASNMTLEAFKASFDAYQSIQANVGKPGEIEGAAGSLYIEIPVQVYGRYKTGPQYNLLGKATLKRVNDVPGSTAEQRKWHIVKVEVVQTP</sequence>
<keyword evidence="3" id="KW-1185">Reference proteome</keyword>
<feature type="compositionally biased region" description="Pro residues" evidence="1">
    <location>
        <begin position="1"/>
        <end position="13"/>
    </location>
</feature>
<name>A0ABW3T948_9CAUL</name>
<feature type="non-terminal residue" evidence="2">
    <location>
        <position position="1"/>
    </location>
</feature>
<reference evidence="3" key="1">
    <citation type="journal article" date="2019" name="Int. J. Syst. Evol. Microbiol.">
        <title>The Global Catalogue of Microorganisms (GCM) 10K type strain sequencing project: providing services to taxonomists for standard genome sequencing and annotation.</title>
        <authorList>
            <consortium name="The Broad Institute Genomics Platform"/>
            <consortium name="The Broad Institute Genome Sequencing Center for Infectious Disease"/>
            <person name="Wu L."/>
            <person name="Ma J."/>
        </authorList>
    </citation>
    <scope>NUCLEOTIDE SEQUENCE [LARGE SCALE GENOMIC DNA]</scope>
    <source>
        <strain evidence="3">CCUG 55074</strain>
    </source>
</reference>
<accession>A0ABW3T948</accession>
<proteinExistence type="predicted"/>
<evidence type="ECO:0000256" key="1">
    <source>
        <dbReference type="SAM" id="MobiDB-lite"/>
    </source>
</evidence>